<feature type="transmembrane region" description="Helical" evidence="5">
    <location>
        <begin position="261"/>
        <end position="285"/>
    </location>
</feature>
<reference evidence="7 8" key="3">
    <citation type="submission" date="2023-06" db="EMBL/GenBank/DDBJ databases">
        <authorList>
            <person name="Zeman M."/>
            <person name="Kubasova T."/>
            <person name="Jahodarova E."/>
            <person name="Nykrynova M."/>
            <person name="Rychlik I."/>
        </authorList>
    </citation>
    <scope>NUCLEOTIDE SEQUENCE [LARGE SCALE GENOMIC DNA]</scope>
    <source>
        <strain evidence="7 8">ET39</strain>
    </source>
</reference>
<reference evidence="7 8" key="2">
    <citation type="submission" date="2023-06" db="EMBL/GenBank/DDBJ databases">
        <title>Identification and characterization of horizontal gene transfer across gut microbiota members of farm animals based on homology search.</title>
        <authorList>
            <person name="Schwarzerova J."/>
            <person name="Nykrynova M."/>
            <person name="Jureckova K."/>
            <person name="Cejkova D."/>
            <person name="Rychlik I."/>
        </authorList>
    </citation>
    <scope>NUCLEOTIDE SEQUENCE [LARGE SCALE GENOMIC DNA]</scope>
    <source>
        <strain evidence="7 8">ET39</strain>
    </source>
</reference>
<proteinExistence type="predicted"/>
<feature type="transmembrane region" description="Helical" evidence="5">
    <location>
        <begin position="356"/>
        <end position="377"/>
    </location>
</feature>
<evidence type="ECO:0000256" key="1">
    <source>
        <dbReference type="ARBA" id="ARBA00004141"/>
    </source>
</evidence>
<feature type="transmembrane region" description="Helical" evidence="5">
    <location>
        <begin position="297"/>
        <end position="317"/>
    </location>
</feature>
<comment type="subcellular location">
    <subcellularLocation>
        <location evidence="1">Membrane</location>
        <topology evidence="1">Multi-pass membrane protein</topology>
    </subcellularLocation>
</comment>
<keyword evidence="8" id="KW-1185">Reference proteome</keyword>
<comment type="caution">
    <text evidence="7">The sequence shown here is derived from an EMBL/GenBank/DDBJ whole genome shotgun (WGS) entry which is preliminary data.</text>
</comment>
<accession>A0ABT7UDP9</accession>
<feature type="transmembrane region" description="Helical" evidence="5">
    <location>
        <begin position="225"/>
        <end position="249"/>
    </location>
</feature>
<dbReference type="InterPro" id="IPR052902">
    <property type="entry name" value="ABC-2_transporter"/>
</dbReference>
<gene>
    <name evidence="7" type="ORF">QUV96_07680</name>
</gene>
<dbReference type="PANTHER" id="PTHR43027">
    <property type="entry name" value="DOXORUBICIN RESISTANCE ABC TRANSPORTER PERMEASE PROTEIN DRRC-RELATED"/>
    <property type="match status" value="1"/>
</dbReference>
<name>A0ABT7UDP9_9FIRM</name>
<keyword evidence="4 5" id="KW-0472">Membrane</keyword>
<dbReference type="RefSeq" id="WP_289607960.1">
    <property type="nucleotide sequence ID" value="NZ_JAUDCG010000031.1"/>
</dbReference>
<reference evidence="8" key="1">
    <citation type="submission" date="2023-06" db="EMBL/GenBank/DDBJ databases">
        <title>Identification and characterization of horizontal gene transfer across gut microbiota members of farm animals based on homology search.</title>
        <authorList>
            <person name="Zeman M."/>
            <person name="Kubasova T."/>
            <person name="Jahodarova E."/>
            <person name="Nykrynova M."/>
            <person name="Rychlik I."/>
        </authorList>
    </citation>
    <scope>NUCLEOTIDE SEQUENCE [LARGE SCALE GENOMIC DNA]</scope>
    <source>
        <strain evidence="8">ET39</strain>
    </source>
</reference>
<organism evidence="7 8">
    <name type="scientific">Amedibacillus dolichus</name>
    <dbReference type="NCBI Taxonomy" id="31971"/>
    <lineage>
        <taxon>Bacteria</taxon>
        <taxon>Bacillati</taxon>
        <taxon>Bacillota</taxon>
        <taxon>Erysipelotrichia</taxon>
        <taxon>Erysipelotrichales</taxon>
        <taxon>Erysipelotrichaceae</taxon>
        <taxon>Amedibacillus</taxon>
    </lineage>
</organism>
<dbReference type="Pfam" id="PF12698">
    <property type="entry name" value="ABC2_membrane_3"/>
    <property type="match status" value="1"/>
</dbReference>
<dbReference type="Gene3D" id="3.40.1710.10">
    <property type="entry name" value="abc type-2 transporter like domain"/>
    <property type="match status" value="1"/>
</dbReference>
<keyword evidence="2 5" id="KW-0812">Transmembrane</keyword>
<sequence>MRVFKLYLLLLQRQWRTIALYVTVFLGVFLLIAVLNSGNGEYQAQQIRVVLRNEDDSEVSEVLSDALQERFVVEEGLGDTEMDEALFYQAGHVAIVIPEGFGDAFALGKGTLELRTQGNNAYGELVRRQCDQFLGLLAKGHQLQPEKSYAQLCEEIRAADTPVSVEMTSALSDSRSRMSTYCNFMSYVILTLMLTCIPLTISVLRAPDTQMRLSCAPLSGRSLMLQVLAGAGIFAIGLLAVLYAALTALCGVSTICSPSGLLMLLNGVLFTAASLAFALMIAFLISGHRKREKTEETVSALSNLLGLSFSFLGGAFVPQQLLSAPLQFIASFTPTYWFVRISDQLGSGVIDPSQLLTGYVALTLFALAFALSTAVIARRRMQRDALS</sequence>
<protein>
    <submittedName>
        <fullName evidence="7">ABC transporter permease</fullName>
    </submittedName>
</protein>
<evidence type="ECO:0000313" key="7">
    <source>
        <dbReference type="EMBL" id="MDM8157515.1"/>
    </source>
</evidence>
<evidence type="ECO:0000256" key="2">
    <source>
        <dbReference type="ARBA" id="ARBA00022692"/>
    </source>
</evidence>
<feature type="transmembrane region" description="Helical" evidence="5">
    <location>
        <begin position="20"/>
        <end position="38"/>
    </location>
</feature>
<feature type="transmembrane region" description="Helical" evidence="5">
    <location>
        <begin position="184"/>
        <end position="204"/>
    </location>
</feature>
<evidence type="ECO:0000259" key="6">
    <source>
        <dbReference type="Pfam" id="PF12698"/>
    </source>
</evidence>
<evidence type="ECO:0000256" key="5">
    <source>
        <dbReference type="SAM" id="Phobius"/>
    </source>
</evidence>
<keyword evidence="3 5" id="KW-1133">Transmembrane helix</keyword>
<dbReference type="InterPro" id="IPR013525">
    <property type="entry name" value="ABC2_TM"/>
</dbReference>
<evidence type="ECO:0000313" key="8">
    <source>
        <dbReference type="Proteomes" id="UP001529340"/>
    </source>
</evidence>
<feature type="domain" description="ABC-2 type transporter transmembrane" evidence="6">
    <location>
        <begin position="20"/>
        <end position="371"/>
    </location>
</feature>
<evidence type="ECO:0000256" key="3">
    <source>
        <dbReference type="ARBA" id="ARBA00022989"/>
    </source>
</evidence>
<evidence type="ECO:0000256" key="4">
    <source>
        <dbReference type="ARBA" id="ARBA00023136"/>
    </source>
</evidence>
<dbReference type="EMBL" id="JAUDCG010000031">
    <property type="protein sequence ID" value="MDM8157515.1"/>
    <property type="molecule type" value="Genomic_DNA"/>
</dbReference>
<dbReference type="Proteomes" id="UP001529340">
    <property type="component" value="Unassembled WGS sequence"/>
</dbReference>
<dbReference type="PANTHER" id="PTHR43027:SF1">
    <property type="entry name" value="DOXORUBICIN RESISTANCE ABC TRANSPORTER PERMEASE PROTEIN DRRC-RELATED"/>
    <property type="match status" value="1"/>
</dbReference>